<dbReference type="EMBL" id="KB292877">
    <property type="protein sequence ID" value="ELU16845.1"/>
    <property type="molecule type" value="Genomic_DNA"/>
</dbReference>
<evidence type="ECO:0000313" key="3">
    <source>
        <dbReference type="Proteomes" id="UP000014760"/>
    </source>
</evidence>
<dbReference type="OrthoDB" id="419189at2759"/>
<dbReference type="OMA" id="PNTFKQC"/>
<sequence>SVDQDLLHIPFINSSLIYERAFSVADPRMWNSLQLNLRAIDNAIVFKRHLKTLLFTECYQDFL</sequence>
<dbReference type="EMBL" id="AMQN01017227">
    <property type="status" value="NOT_ANNOTATED_CDS"/>
    <property type="molecule type" value="Genomic_DNA"/>
</dbReference>
<feature type="non-terminal residue" evidence="1">
    <location>
        <position position="1"/>
    </location>
</feature>
<reference evidence="2" key="3">
    <citation type="submission" date="2015-06" db="UniProtKB">
        <authorList>
            <consortium name="EnsemblMetazoa"/>
        </authorList>
    </citation>
    <scope>IDENTIFICATION</scope>
</reference>
<gene>
    <name evidence="1" type="ORF">CAPTEDRAFT_89266</name>
</gene>
<evidence type="ECO:0000313" key="2">
    <source>
        <dbReference type="EnsemblMetazoa" id="CapteP89266"/>
    </source>
</evidence>
<protein>
    <submittedName>
        <fullName evidence="1 2">Uncharacterized protein</fullName>
    </submittedName>
</protein>
<organism evidence="1">
    <name type="scientific">Capitella teleta</name>
    <name type="common">Polychaete worm</name>
    <dbReference type="NCBI Taxonomy" id="283909"/>
    <lineage>
        <taxon>Eukaryota</taxon>
        <taxon>Metazoa</taxon>
        <taxon>Spiralia</taxon>
        <taxon>Lophotrochozoa</taxon>
        <taxon>Annelida</taxon>
        <taxon>Polychaeta</taxon>
        <taxon>Sedentaria</taxon>
        <taxon>Scolecida</taxon>
        <taxon>Capitellidae</taxon>
        <taxon>Capitella</taxon>
    </lineage>
</organism>
<name>R7VKK9_CAPTE</name>
<dbReference type="HOGENOM" id="CLU_201521_0_0_1"/>
<proteinExistence type="predicted"/>
<dbReference type="Proteomes" id="UP000014760">
    <property type="component" value="Unassembled WGS sequence"/>
</dbReference>
<dbReference type="AlphaFoldDB" id="R7VKK9"/>
<reference evidence="1 3" key="2">
    <citation type="journal article" date="2013" name="Nature">
        <title>Insights into bilaterian evolution from three spiralian genomes.</title>
        <authorList>
            <person name="Simakov O."/>
            <person name="Marletaz F."/>
            <person name="Cho S.J."/>
            <person name="Edsinger-Gonzales E."/>
            <person name="Havlak P."/>
            <person name="Hellsten U."/>
            <person name="Kuo D.H."/>
            <person name="Larsson T."/>
            <person name="Lv J."/>
            <person name="Arendt D."/>
            <person name="Savage R."/>
            <person name="Osoegawa K."/>
            <person name="de Jong P."/>
            <person name="Grimwood J."/>
            <person name="Chapman J.A."/>
            <person name="Shapiro H."/>
            <person name="Aerts A."/>
            <person name="Otillar R.P."/>
            <person name="Terry A.Y."/>
            <person name="Boore J.L."/>
            <person name="Grigoriev I.V."/>
            <person name="Lindberg D.R."/>
            <person name="Seaver E.C."/>
            <person name="Weisblat D.A."/>
            <person name="Putnam N.H."/>
            <person name="Rokhsar D.S."/>
        </authorList>
    </citation>
    <scope>NUCLEOTIDE SEQUENCE</scope>
    <source>
        <strain evidence="1 3">I ESC-2004</strain>
    </source>
</reference>
<accession>R7VKK9</accession>
<reference evidence="3" key="1">
    <citation type="submission" date="2012-12" db="EMBL/GenBank/DDBJ databases">
        <authorList>
            <person name="Hellsten U."/>
            <person name="Grimwood J."/>
            <person name="Chapman J.A."/>
            <person name="Shapiro H."/>
            <person name="Aerts A."/>
            <person name="Otillar R.P."/>
            <person name="Terry A.Y."/>
            <person name="Boore J.L."/>
            <person name="Simakov O."/>
            <person name="Marletaz F."/>
            <person name="Cho S.-J."/>
            <person name="Edsinger-Gonzales E."/>
            <person name="Havlak P."/>
            <person name="Kuo D.-H."/>
            <person name="Larsson T."/>
            <person name="Lv J."/>
            <person name="Arendt D."/>
            <person name="Savage R."/>
            <person name="Osoegawa K."/>
            <person name="de Jong P."/>
            <person name="Lindberg D.R."/>
            <person name="Seaver E.C."/>
            <person name="Weisblat D.A."/>
            <person name="Putnam N.H."/>
            <person name="Grigoriev I.V."/>
            <person name="Rokhsar D.S."/>
        </authorList>
    </citation>
    <scope>NUCLEOTIDE SEQUENCE</scope>
    <source>
        <strain evidence="3">I ESC-2004</strain>
    </source>
</reference>
<dbReference type="EnsemblMetazoa" id="CapteT89266">
    <property type="protein sequence ID" value="CapteP89266"/>
    <property type="gene ID" value="CapteG89266"/>
</dbReference>
<evidence type="ECO:0000313" key="1">
    <source>
        <dbReference type="EMBL" id="ELU16845.1"/>
    </source>
</evidence>
<keyword evidence="3" id="KW-1185">Reference proteome</keyword>